<evidence type="ECO:0000256" key="2">
    <source>
        <dbReference type="SAM" id="MobiDB-lite"/>
    </source>
</evidence>
<feature type="coiled-coil region" evidence="1">
    <location>
        <begin position="779"/>
        <end position="820"/>
    </location>
</feature>
<feature type="region of interest" description="Disordered" evidence="2">
    <location>
        <begin position="670"/>
        <end position="693"/>
    </location>
</feature>
<reference evidence="4" key="1">
    <citation type="submission" date="2025-08" db="UniProtKB">
        <authorList>
            <consortium name="RefSeq"/>
        </authorList>
    </citation>
    <scope>IDENTIFICATION</scope>
    <source>
        <tissue evidence="4">Whole organism</tissue>
    </source>
</reference>
<dbReference type="PANTHER" id="PTHR34439">
    <property type="entry name" value="CENTROBIN"/>
    <property type="match status" value="1"/>
</dbReference>
<feature type="region of interest" description="Disordered" evidence="2">
    <location>
        <begin position="390"/>
        <end position="420"/>
    </location>
</feature>
<dbReference type="OrthoDB" id="8190486at2759"/>
<dbReference type="InterPro" id="IPR038923">
    <property type="entry name" value="Centrobin"/>
</dbReference>
<feature type="compositionally biased region" description="Low complexity" evidence="2">
    <location>
        <begin position="119"/>
        <end position="133"/>
    </location>
</feature>
<dbReference type="GeneID" id="113202598"/>
<dbReference type="GO" id="GO:0005814">
    <property type="term" value="C:centriole"/>
    <property type="evidence" value="ECO:0007669"/>
    <property type="project" value="TreeGrafter"/>
</dbReference>
<evidence type="ECO:0000313" key="3">
    <source>
        <dbReference type="Proteomes" id="UP000504606"/>
    </source>
</evidence>
<sequence length="967" mass="109484">MSDSDDTEILLLIPPDFFLVNSSDDESVSNIDSVVERTVVNDLISHVNELENRVAQIERKDPSSLKLNDSASSLNSSCSSNFMNTEMNPSSRYLGSNSSLNTSPSRRVARFNSLPPTPSSSSYRSLAQSASPSRTWGRNHISPSKVTSRSNRNLSDSSLENIGREKLKEKELLSEVDLFLDGLKRDAIASRGYKEKELVAGGLPPSPNKRDTADGVARLQLDEVDRLLKEVEAEQKNIEARLSTHDAPEVRRIVKKPGDDIGSIPDLGFGVRDQWKDVDKFLETERKDRNQKNESYKQPVYEPVVTTRKQYRLGDNIESIPDLGYGVREAWSSGGSTLKEPRPSDREPVREAAVQFEVAHQSEGSPLPKQSPKVFASRRKLDLDFPARQKTSIDDLGERETATSLDSFSSGADQTGGVRNKRDIVPPAIVEHKEDSGPPKPLLSLAELWSDGEKPVIKSVGDTKLLQKYEEERCRRQHCEHLVQALQTKLLESQQKLAVALQVDSDKDAAIAKLQSAWNSLANHWRTVEDQRHLLTKQLQDQKLGSENQLKQMKEKIERYETELSKALDLAHGYKEQSVNAERFHSSQMEQLASKAQELERRLATATITCTEVQQREEALRAKYNEDHTKLVELQSAMDAATKSLSSHEADIAILEEEKSALQTRLKEEKARLDTQQNTRDKMRSELEEVKKRERNLQSELKKTSEQIEMMKTELHEFYQAQLERVVRDKLKEFQGQLDTAEATLQRELESRERSVAQLAARQLQHVTEKHKVEVSLLEQKHSEELRLMQLQLAKASRQIQDQEKRLAAYEKRSSSLAERLHGVMENQWREALNILSSSPNDSNGQPDASAIKADKSSQAWNEKVKDTAWMLVQQQQQQKNSQSQCSSRSSVDETPFSRDGQITHRNATPVQQQQPGQAEESEELRRYIKMLLDRAPGNPVTSTPEEPQQGLKPNVSNTLQLKPPWK</sequence>
<dbReference type="GO" id="GO:1902017">
    <property type="term" value="P:regulation of cilium assembly"/>
    <property type="evidence" value="ECO:0007669"/>
    <property type="project" value="InterPro"/>
</dbReference>
<feature type="compositionally biased region" description="Polar residues" evidence="2">
    <location>
        <begin position="88"/>
        <end position="105"/>
    </location>
</feature>
<dbReference type="PANTHER" id="PTHR34439:SF1">
    <property type="entry name" value="CENTROBIN"/>
    <property type="match status" value="1"/>
</dbReference>
<feature type="compositionally biased region" description="Polar residues" evidence="2">
    <location>
        <begin position="836"/>
        <end position="847"/>
    </location>
</feature>
<feature type="compositionally biased region" description="Basic and acidic residues" evidence="2">
    <location>
        <begin position="390"/>
        <end position="401"/>
    </location>
</feature>
<dbReference type="GO" id="GO:0051299">
    <property type="term" value="P:centrosome separation"/>
    <property type="evidence" value="ECO:0007669"/>
    <property type="project" value="TreeGrafter"/>
</dbReference>
<gene>
    <name evidence="4" type="primary">LOC113202598</name>
</gene>
<feature type="region of interest" description="Disordered" evidence="2">
    <location>
        <begin position="874"/>
        <end position="967"/>
    </location>
</feature>
<dbReference type="GO" id="GO:0007099">
    <property type="term" value="P:centriole replication"/>
    <property type="evidence" value="ECO:0007669"/>
    <property type="project" value="InterPro"/>
</dbReference>
<dbReference type="KEGG" id="foc:113202598"/>
<feature type="compositionally biased region" description="Polar residues" evidence="2">
    <location>
        <begin position="402"/>
        <end position="413"/>
    </location>
</feature>
<feature type="region of interest" description="Disordered" evidence="2">
    <location>
        <begin position="836"/>
        <end position="860"/>
    </location>
</feature>
<evidence type="ECO:0000313" key="4">
    <source>
        <dbReference type="RefSeq" id="XP_026272684.1"/>
    </source>
</evidence>
<name>A0A6J1RUL5_FRAOC</name>
<evidence type="ECO:0000256" key="1">
    <source>
        <dbReference type="SAM" id="Coils"/>
    </source>
</evidence>
<feature type="region of interest" description="Disordered" evidence="2">
    <location>
        <begin position="88"/>
        <end position="157"/>
    </location>
</feature>
<feature type="compositionally biased region" description="Low complexity" evidence="2">
    <location>
        <begin position="874"/>
        <end position="890"/>
    </location>
</feature>
<organism evidence="3 4">
    <name type="scientific">Frankliniella occidentalis</name>
    <name type="common">Western flower thrips</name>
    <name type="synonym">Euthrips occidentalis</name>
    <dbReference type="NCBI Taxonomy" id="133901"/>
    <lineage>
        <taxon>Eukaryota</taxon>
        <taxon>Metazoa</taxon>
        <taxon>Ecdysozoa</taxon>
        <taxon>Arthropoda</taxon>
        <taxon>Hexapoda</taxon>
        <taxon>Insecta</taxon>
        <taxon>Pterygota</taxon>
        <taxon>Neoptera</taxon>
        <taxon>Paraneoptera</taxon>
        <taxon>Thysanoptera</taxon>
        <taxon>Terebrantia</taxon>
        <taxon>Thripoidea</taxon>
        <taxon>Thripidae</taxon>
        <taxon>Frankliniella</taxon>
    </lineage>
</organism>
<keyword evidence="1" id="KW-0175">Coiled coil</keyword>
<dbReference type="RefSeq" id="XP_026272684.1">
    <property type="nucleotide sequence ID" value="XM_026416899.2"/>
</dbReference>
<keyword evidence="3" id="KW-1185">Reference proteome</keyword>
<dbReference type="GO" id="GO:0005813">
    <property type="term" value="C:centrosome"/>
    <property type="evidence" value="ECO:0007669"/>
    <property type="project" value="TreeGrafter"/>
</dbReference>
<dbReference type="AlphaFoldDB" id="A0A6J1RUL5"/>
<dbReference type="GO" id="GO:1902410">
    <property type="term" value="P:mitotic cytokinetic process"/>
    <property type="evidence" value="ECO:0007669"/>
    <property type="project" value="TreeGrafter"/>
</dbReference>
<dbReference type="Proteomes" id="UP000504606">
    <property type="component" value="Unplaced"/>
</dbReference>
<feature type="compositionally biased region" description="Low complexity" evidence="2">
    <location>
        <begin position="148"/>
        <end position="157"/>
    </location>
</feature>
<proteinExistence type="predicted"/>
<feature type="compositionally biased region" description="Polar residues" evidence="2">
    <location>
        <begin position="904"/>
        <end position="917"/>
    </location>
</feature>
<accession>A0A6J1RUL5</accession>
<protein>
    <submittedName>
        <fullName evidence="4">Centrobin isoform X1</fullName>
    </submittedName>
</protein>